<feature type="transmembrane region" description="Helical" evidence="1">
    <location>
        <begin position="47"/>
        <end position="68"/>
    </location>
</feature>
<proteinExistence type="predicted"/>
<accession>A0A368N6S3</accession>
<evidence type="ECO:0000313" key="2">
    <source>
        <dbReference type="EMBL" id="RCU45723.1"/>
    </source>
</evidence>
<reference evidence="2 3" key="1">
    <citation type="submission" date="2018-07" db="EMBL/GenBank/DDBJ databases">
        <title>Corallincola holothuriorum sp. nov., a new facultative anaerobe isolated from sea cucumber Apostichopus japonicus.</title>
        <authorList>
            <person name="Xia H."/>
        </authorList>
    </citation>
    <scope>NUCLEOTIDE SEQUENCE [LARGE SCALE GENOMIC DNA]</scope>
    <source>
        <strain evidence="2 3">C4</strain>
    </source>
</reference>
<dbReference type="EMBL" id="QPID01000009">
    <property type="protein sequence ID" value="RCU45723.1"/>
    <property type="molecule type" value="Genomic_DNA"/>
</dbReference>
<name>A0A368N6S3_9GAMM</name>
<comment type="caution">
    <text evidence="2">The sequence shown here is derived from an EMBL/GenBank/DDBJ whole genome shotgun (WGS) entry which is preliminary data.</text>
</comment>
<evidence type="ECO:0000256" key="1">
    <source>
        <dbReference type="SAM" id="Phobius"/>
    </source>
</evidence>
<keyword evidence="3" id="KW-1185">Reference proteome</keyword>
<dbReference type="Proteomes" id="UP000252558">
    <property type="component" value="Unassembled WGS sequence"/>
</dbReference>
<feature type="transmembrane region" description="Helical" evidence="1">
    <location>
        <begin position="80"/>
        <end position="102"/>
    </location>
</feature>
<keyword evidence="1" id="KW-1133">Transmembrane helix</keyword>
<keyword evidence="1" id="KW-0812">Transmembrane</keyword>
<keyword evidence="1" id="KW-0472">Membrane</keyword>
<sequence length="103" mass="11090">MSVPARGYVLWQEGDKLTKFDKLVLFGFFLISLSLLGWSVLIHGNSAQAVAASIGIWLLLTFFVMTLLHGVISGVPRTKVAIPALPTTVVICVSGALFIYAVL</sequence>
<dbReference type="AlphaFoldDB" id="A0A368N6S3"/>
<protein>
    <submittedName>
        <fullName evidence="2">Uncharacterized protein</fullName>
    </submittedName>
</protein>
<feature type="transmembrane region" description="Helical" evidence="1">
    <location>
        <begin position="23"/>
        <end position="41"/>
    </location>
</feature>
<gene>
    <name evidence="2" type="ORF">DU002_14790</name>
</gene>
<organism evidence="2 3">
    <name type="scientific">Corallincola holothuriorum</name>
    <dbReference type="NCBI Taxonomy" id="2282215"/>
    <lineage>
        <taxon>Bacteria</taxon>
        <taxon>Pseudomonadati</taxon>
        <taxon>Pseudomonadota</taxon>
        <taxon>Gammaproteobacteria</taxon>
        <taxon>Alteromonadales</taxon>
        <taxon>Psychromonadaceae</taxon>
        <taxon>Corallincola</taxon>
    </lineage>
</organism>
<evidence type="ECO:0000313" key="3">
    <source>
        <dbReference type="Proteomes" id="UP000252558"/>
    </source>
</evidence>